<evidence type="ECO:0000313" key="3">
    <source>
        <dbReference type="Proteomes" id="UP000054538"/>
    </source>
</evidence>
<gene>
    <name evidence="2" type="ORF">PAXRUDRAFT_86911</name>
</gene>
<reference evidence="2 3" key="1">
    <citation type="submission" date="2014-04" db="EMBL/GenBank/DDBJ databases">
        <authorList>
            <consortium name="DOE Joint Genome Institute"/>
            <person name="Kuo A."/>
            <person name="Kohler A."/>
            <person name="Jargeat P."/>
            <person name="Nagy L.G."/>
            <person name="Floudas D."/>
            <person name="Copeland A."/>
            <person name="Barry K.W."/>
            <person name="Cichocki N."/>
            <person name="Veneault-Fourrey C."/>
            <person name="LaButti K."/>
            <person name="Lindquist E.A."/>
            <person name="Lipzen A."/>
            <person name="Lundell T."/>
            <person name="Morin E."/>
            <person name="Murat C."/>
            <person name="Sun H."/>
            <person name="Tunlid A."/>
            <person name="Henrissat B."/>
            <person name="Grigoriev I.V."/>
            <person name="Hibbett D.S."/>
            <person name="Martin F."/>
            <person name="Nordberg H.P."/>
            <person name="Cantor M.N."/>
            <person name="Hua S.X."/>
        </authorList>
    </citation>
    <scope>NUCLEOTIDE SEQUENCE [LARGE SCALE GENOMIC DNA]</scope>
    <source>
        <strain evidence="2 3">Ve08.2h10</strain>
    </source>
</reference>
<sequence>SKPLDTQQAQALNLATVSEWFDLVEKHLILSKEGEGIQKEDIYAMDETGNTAGDQGTHRVIGRRGTKMQHRQGGADRENVTSIVTICADGSVLPPTVIFKGKKFLKTWGKNNVA</sequence>
<feature type="region of interest" description="Disordered" evidence="1">
    <location>
        <begin position="47"/>
        <end position="76"/>
    </location>
</feature>
<reference evidence="3" key="2">
    <citation type="submission" date="2015-01" db="EMBL/GenBank/DDBJ databases">
        <title>Evolutionary Origins and Diversification of the Mycorrhizal Mutualists.</title>
        <authorList>
            <consortium name="DOE Joint Genome Institute"/>
            <consortium name="Mycorrhizal Genomics Consortium"/>
            <person name="Kohler A."/>
            <person name="Kuo A."/>
            <person name="Nagy L.G."/>
            <person name="Floudas D."/>
            <person name="Copeland A."/>
            <person name="Barry K.W."/>
            <person name="Cichocki N."/>
            <person name="Veneault-Fourrey C."/>
            <person name="LaButti K."/>
            <person name="Lindquist E.A."/>
            <person name="Lipzen A."/>
            <person name="Lundell T."/>
            <person name="Morin E."/>
            <person name="Murat C."/>
            <person name="Riley R."/>
            <person name="Ohm R."/>
            <person name="Sun H."/>
            <person name="Tunlid A."/>
            <person name="Henrissat B."/>
            <person name="Grigoriev I.V."/>
            <person name="Hibbett D.S."/>
            <person name="Martin F."/>
        </authorList>
    </citation>
    <scope>NUCLEOTIDE SEQUENCE [LARGE SCALE GENOMIC DNA]</scope>
    <source>
        <strain evidence="3">Ve08.2h10</strain>
    </source>
</reference>
<accession>A0A0D0DAL5</accession>
<dbReference type="STRING" id="930991.A0A0D0DAL5"/>
<evidence type="ECO:0000313" key="2">
    <source>
        <dbReference type="EMBL" id="KIK80961.1"/>
    </source>
</evidence>
<name>A0A0D0DAL5_9AGAM</name>
<dbReference type="HOGENOM" id="CLU_1865873_0_0_1"/>
<dbReference type="OrthoDB" id="2687928at2759"/>
<dbReference type="EMBL" id="KN825892">
    <property type="protein sequence ID" value="KIK80961.1"/>
    <property type="molecule type" value="Genomic_DNA"/>
</dbReference>
<keyword evidence="3" id="KW-1185">Reference proteome</keyword>
<feature type="non-terminal residue" evidence="2">
    <location>
        <position position="114"/>
    </location>
</feature>
<feature type="non-terminal residue" evidence="2">
    <location>
        <position position="1"/>
    </location>
</feature>
<proteinExistence type="predicted"/>
<dbReference type="AlphaFoldDB" id="A0A0D0DAL5"/>
<dbReference type="Proteomes" id="UP000054538">
    <property type="component" value="Unassembled WGS sequence"/>
</dbReference>
<protein>
    <recommendedName>
        <fullName evidence="4">DDE-1 domain-containing protein</fullName>
    </recommendedName>
</protein>
<organism evidence="2 3">
    <name type="scientific">Paxillus rubicundulus Ve08.2h10</name>
    <dbReference type="NCBI Taxonomy" id="930991"/>
    <lineage>
        <taxon>Eukaryota</taxon>
        <taxon>Fungi</taxon>
        <taxon>Dikarya</taxon>
        <taxon>Basidiomycota</taxon>
        <taxon>Agaricomycotina</taxon>
        <taxon>Agaricomycetes</taxon>
        <taxon>Agaricomycetidae</taxon>
        <taxon>Boletales</taxon>
        <taxon>Paxilineae</taxon>
        <taxon>Paxillaceae</taxon>
        <taxon>Paxillus</taxon>
    </lineage>
</organism>
<evidence type="ECO:0000256" key="1">
    <source>
        <dbReference type="SAM" id="MobiDB-lite"/>
    </source>
</evidence>
<evidence type="ECO:0008006" key="4">
    <source>
        <dbReference type="Google" id="ProtNLM"/>
    </source>
</evidence>
<feature type="compositionally biased region" description="Basic residues" evidence="1">
    <location>
        <begin position="60"/>
        <end position="70"/>
    </location>
</feature>
<dbReference type="InParanoid" id="A0A0D0DAL5"/>